<dbReference type="InterPro" id="IPR050377">
    <property type="entry name" value="Radical_SAM_PqqE_MftC-like"/>
</dbReference>
<dbReference type="Gene3D" id="3.20.20.70">
    <property type="entry name" value="Aldolase class I"/>
    <property type="match status" value="1"/>
</dbReference>
<keyword evidence="3" id="KW-0479">Metal-binding</keyword>
<dbReference type="InterPro" id="IPR013785">
    <property type="entry name" value="Aldolase_TIM"/>
</dbReference>
<keyword evidence="2" id="KW-0949">S-adenosyl-L-methionine</keyword>
<name>A0A415GPT9_9BACT</name>
<dbReference type="GO" id="GO:0046872">
    <property type="term" value="F:metal ion binding"/>
    <property type="evidence" value="ECO:0007669"/>
    <property type="project" value="UniProtKB-KW"/>
</dbReference>
<dbReference type="RefSeq" id="WP_118354799.1">
    <property type="nucleotide sequence ID" value="NZ_DBFWUU010000014.1"/>
</dbReference>
<dbReference type="EMBL" id="QRNO01000010">
    <property type="protein sequence ID" value="RHK51975.1"/>
    <property type="molecule type" value="Genomic_DNA"/>
</dbReference>
<dbReference type="Pfam" id="PF04055">
    <property type="entry name" value="Radical_SAM"/>
    <property type="match status" value="1"/>
</dbReference>
<dbReference type="SFLD" id="SFLDG01067">
    <property type="entry name" value="SPASM/twitch_domain_containing"/>
    <property type="match status" value="1"/>
</dbReference>
<dbReference type="PANTHER" id="PTHR11228">
    <property type="entry name" value="RADICAL SAM DOMAIN PROTEIN"/>
    <property type="match status" value="1"/>
</dbReference>
<sequence length="342" mass="39641">MNIYRLLKVYTRCKNLRLKAMGLLCLHLLHIRYTSLYLDPVLGCNIRCKMCYFSDEQIRREMHGSFSMDDIRAIAKSLFPYLLKLQLGCGAEPTIYPHLKDIVVLGKQYGVKYISMTTNGNLLTETRLRELVSSGLDEITISLHGMTKNTYESLMQGANFDKFKRLIAAIKAVKQDFPKFKVRCNYTINEDNVDDLKYFDTLIGTTADIVQMRPIQKIGESAYNNFSMKGVIEKYDDCLLHVVDYCNKNGIVCLYPTLENILALTDGNDGMQTNNTNQLVNMIPHFYLSPNPEWKEKIDPYKENFYDYCRKTKRIKQMLKYIFTSKDNTKADVTKSLNYNIK</sequence>
<comment type="cofactor">
    <cofactor evidence="1">
        <name>[4Fe-4S] cluster</name>
        <dbReference type="ChEBI" id="CHEBI:49883"/>
    </cofactor>
</comment>
<proteinExistence type="predicted"/>
<dbReference type="InterPro" id="IPR058240">
    <property type="entry name" value="rSAM_sf"/>
</dbReference>
<organism evidence="7 8">
    <name type="scientific">Leyella stercorea</name>
    <dbReference type="NCBI Taxonomy" id="363265"/>
    <lineage>
        <taxon>Bacteria</taxon>
        <taxon>Pseudomonadati</taxon>
        <taxon>Bacteroidota</taxon>
        <taxon>Bacteroidia</taxon>
        <taxon>Bacteroidales</taxon>
        <taxon>Prevotellaceae</taxon>
        <taxon>Leyella</taxon>
    </lineage>
</organism>
<evidence type="ECO:0000313" key="7">
    <source>
        <dbReference type="EMBL" id="RHK51975.1"/>
    </source>
</evidence>
<accession>A0A415GPT9</accession>
<keyword evidence="5" id="KW-0411">Iron-sulfur</keyword>
<evidence type="ECO:0000256" key="4">
    <source>
        <dbReference type="ARBA" id="ARBA00023004"/>
    </source>
</evidence>
<evidence type="ECO:0000256" key="3">
    <source>
        <dbReference type="ARBA" id="ARBA00022723"/>
    </source>
</evidence>
<evidence type="ECO:0000256" key="1">
    <source>
        <dbReference type="ARBA" id="ARBA00001966"/>
    </source>
</evidence>
<protein>
    <submittedName>
        <fullName evidence="7">Radical SAM protein</fullName>
    </submittedName>
</protein>
<keyword evidence="8" id="KW-1185">Reference proteome</keyword>
<dbReference type="CDD" id="cd01335">
    <property type="entry name" value="Radical_SAM"/>
    <property type="match status" value="1"/>
</dbReference>
<dbReference type="OrthoDB" id="9808591at2"/>
<dbReference type="Proteomes" id="UP000286598">
    <property type="component" value="Unassembled WGS sequence"/>
</dbReference>
<evidence type="ECO:0000256" key="5">
    <source>
        <dbReference type="ARBA" id="ARBA00023014"/>
    </source>
</evidence>
<feature type="domain" description="Radical SAM core" evidence="6">
    <location>
        <begin position="30"/>
        <end position="262"/>
    </location>
</feature>
<dbReference type="InterPro" id="IPR007197">
    <property type="entry name" value="rSAM"/>
</dbReference>
<evidence type="ECO:0000256" key="2">
    <source>
        <dbReference type="ARBA" id="ARBA00022691"/>
    </source>
</evidence>
<dbReference type="PROSITE" id="PS51918">
    <property type="entry name" value="RADICAL_SAM"/>
    <property type="match status" value="1"/>
</dbReference>
<keyword evidence="4" id="KW-0408">Iron</keyword>
<dbReference type="SFLD" id="SFLDS00029">
    <property type="entry name" value="Radical_SAM"/>
    <property type="match status" value="1"/>
</dbReference>
<evidence type="ECO:0000313" key="8">
    <source>
        <dbReference type="Proteomes" id="UP000286598"/>
    </source>
</evidence>
<dbReference type="SUPFAM" id="SSF102114">
    <property type="entry name" value="Radical SAM enzymes"/>
    <property type="match status" value="1"/>
</dbReference>
<dbReference type="AlphaFoldDB" id="A0A415GPT9"/>
<reference evidence="7 8" key="1">
    <citation type="submission" date="2018-08" db="EMBL/GenBank/DDBJ databases">
        <title>A genome reference for cultivated species of the human gut microbiota.</title>
        <authorList>
            <person name="Zou Y."/>
            <person name="Xue W."/>
            <person name="Luo G."/>
        </authorList>
    </citation>
    <scope>NUCLEOTIDE SEQUENCE [LARGE SCALE GENOMIC DNA]</scope>
    <source>
        <strain evidence="7 8">AF42-9</strain>
    </source>
</reference>
<gene>
    <name evidence="7" type="ORF">DW060_03440</name>
</gene>
<dbReference type="GO" id="GO:0051536">
    <property type="term" value="F:iron-sulfur cluster binding"/>
    <property type="evidence" value="ECO:0007669"/>
    <property type="project" value="UniProtKB-KW"/>
</dbReference>
<dbReference type="GO" id="GO:0003824">
    <property type="term" value="F:catalytic activity"/>
    <property type="evidence" value="ECO:0007669"/>
    <property type="project" value="InterPro"/>
</dbReference>
<comment type="caution">
    <text evidence="7">The sequence shown here is derived from an EMBL/GenBank/DDBJ whole genome shotgun (WGS) entry which is preliminary data.</text>
</comment>
<dbReference type="PANTHER" id="PTHR11228:SF7">
    <property type="entry name" value="PQQA PEPTIDE CYCLASE"/>
    <property type="match status" value="1"/>
</dbReference>
<evidence type="ECO:0000259" key="6">
    <source>
        <dbReference type="PROSITE" id="PS51918"/>
    </source>
</evidence>